<protein>
    <recommendedName>
        <fullName evidence="3">Lipoprotein</fullName>
    </recommendedName>
</protein>
<gene>
    <name evidence="1" type="ORF">NCF85_07225</name>
</gene>
<sequence length="142" mass="15062">MNKAAIFTTISLAAMLAGCARWEPETNPVELTQACPGKRAPVVGEGPELPVRATYNFVIEGVSDADLKAFLANLKSNGFSLVPMMFNLNGKDTLFANGPAVLGSQSGVDAEFNLACRTALGDVYLTHVRFNSADADGPTRVR</sequence>
<dbReference type="RefSeq" id="WP_301643016.1">
    <property type="nucleotide sequence ID" value="NZ_CP098494.1"/>
</dbReference>
<dbReference type="EMBL" id="CP098494">
    <property type="protein sequence ID" value="USA62755.1"/>
    <property type="molecule type" value="Genomic_DNA"/>
</dbReference>
<name>A0ABY4U9L2_9SPHN</name>
<evidence type="ECO:0008006" key="3">
    <source>
        <dbReference type="Google" id="ProtNLM"/>
    </source>
</evidence>
<dbReference type="Proteomes" id="UP001056619">
    <property type="component" value="Chromosome"/>
</dbReference>
<evidence type="ECO:0000313" key="1">
    <source>
        <dbReference type="EMBL" id="USA62755.1"/>
    </source>
</evidence>
<proteinExistence type="predicted"/>
<dbReference type="PROSITE" id="PS51257">
    <property type="entry name" value="PROKAR_LIPOPROTEIN"/>
    <property type="match status" value="1"/>
</dbReference>
<reference evidence="1 2" key="1">
    <citation type="submission" date="2022-06" db="EMBL/GenBank/DDBJ databases">
        <authorList>
            <person name="Liu G."/>
        </authorList>
    </citation>
    <scope>NUCLEOTIDE SEQUENCE [LARGE SCALE GENOMIC DNA]</scope>
    <source>
        <strain evidence="1 2">E4</strain>
    </source>
</reference>
<accession>A0ABY4U9L2</accession>
<evidence type="ECO:0000313" key="2">
    <source>
        <dbReference type="Proteomes" id="UP001056619"/>
    </source>
</evidence>
<organism evidence="1 2">
    <name type="scientific">Qipengyuania citrea</name>
    <dbReference type="NCBI Taxonomy" id="225971"/>
    <lineage>
        <taxon>Bacteria</taxon>
        <taxon>Pseudomonadati</taxon>
        <taxon>Pseudomonadota</taxon>
        <taxon>Alphaproteobacteria</taxon>
        <taxon>Sphingomonadales</taxon>
        <taxon>Erythrobacteraceae</taxon>
        <taxon>Qipengyuania</taxon>
    </lineage>
</organism>
<keyword evidence="2" id="KW-1185">Reference proteome</keyword>